<feature type="domain" description="N-acetyltransferase" evidence="1">
    <location>
        <begin position="12"/>
        <end position="165"/>
    </location>
</feature>
<accession>A0A2I1M840</accession>
<dbReference type="Proteomes" id="UP000242263">
    <property type="component" value="Unassembled WGS sequence"/>
</dbReference>
<dbReference type="PANTHER" id="PTHR39173:SF1">
    <property type="entry name" value="ACETYLTRANSFERASE"/>
    <property type="match status" value="1"/>
</dbReference>
<keyword evidence="2" id="KW-0808">Transferase</keyword>
<evidence type="ECO:0000259" key="1">
    <source>
        <dbReference type="PROSITE" id="PS51186"/>
    </source>
</evidence>
<dbReference type="EMBL" id="PKGU01000001">
    <property type="protein sequence ID" value="PKZ16303.1"/>
    <property type="molecule type" value="Genomic_DNA"/>
</dbReference>
<name>A0A2I1M840_9BIFI</name>
<gene>
    <name evidence="2" type="ORF">CYJ32_02470</name>
</gene>
<dbReference type="RefSeq" id="WP_022857023.1">
    <property type="nucleotide sequence ID" value="NZ_CAUPEW010000003.1"/>
</dbReference>
<dbReference type="Gene3D" id="3.40.630.30">
    <property type="match status" value="1"/>
</dbReference>
<organism evidence="2 3">
    <name type="scientific">Alloscardovia omnicolens</name>
    <dbReference type="NCBI Taxonomy" id="419015"/>
    <lineage>
        <taxon>Bacteria</taxon>
        <taxon>Bacillati</taxon>
        <taxon>Actinomycetota</taxon>
        <taxon>Actinomycetes</taxon>
        <taxon>Bifidobacteriales</taxon>
        <taxon>Bifidobacteriaceae</taxon>
        <taxon>Alloscardovia</taxon>
    </lineage>
</organism>
<dbReference type="InterPro" id="IPR016181">
    <property type="entry name" value="Acyl_CoA_acyltransferase"/>
</dbReference>
<comment type="caution">
    <text evidence="2">The sequence shown here is derived from an EMBL/GenBank/DDBJ whole genome shotgun (WGS) entry which is preliminary data.</text>
</comment>
<dbReference type="Pfam" id="PF13302">
    <property type="entry name" value="Acetyltransf_3"/>
    <property type="match status" value="1"/>
</dbReference>
<dbReference type="PROSITE" id="PS51186">
    <property type="entry name" value="GNAT"/>
    <property type="match status" value="1"/>
</dbReference>
<dbReference type="SUPFAM" id="SSF55729">
    <property type="entry name" value="Acyl-CoA N-acyltransferases (Nat)"/>
    <property type="match status" value="1"/>
</dbReference>
<dbReference type="PANTHER" id="PTHR39173">
    <property type="entry name" value="ACETYLTRANSFERASE"/>
    <property type="match status" value="1"/>
</dbReference>
<evidence type="ECO:0000313" key="3">
    <source>
        <dbReference type="Proteomes" id="UP000242263"/>
    </source>
</evidence>
<dbReference type="AlphaFoldDB" id="A0A2I1M840"/>
<dbReference type="GO" id="GO:0016747">
    <property type="term" value="F:acyltransferase activity, transferring groups other than amino-acyl groups"/>
    <property type="evidence" value="ECO:0007669"/>
    <property type="project" value="InterPro"/>
</dbReference>
<evidence type="ECO:0000313" key="2">
    <source>
        <dbReference type="EMBL" id="PKZ16303.1"/>
    </source>
</evidence>
<sequence>MILRSPVEPDRAAIEDMVSDFESHNSAYDGAFWEKGSFDFDVWLDECRRAQTEPVKEGFVCAQQFVSFDETGTALGFLNLRLELNDYLREQGGHIGYSIRPTQRGRGYAKEQLRLGLQKAYEADINPVLITCHNTNPASRATILSQGGVLEDVRRGVERYWLSLE</sequence>
<protein>
    <submittedName>
        <fullName evidence="2">GNAT family acetyltransferase</fullName>
    </submittedName>
</protein>
<dbReference type="InterPro" id="IPR000182">
    <property type="entry name" value="GNAT_dom"/>
</dbReference>
<dbReference type="GeneID" id="35868885"/>
<reference evidence="2 3" key="1">
    <citation type="submission" date="2017-12" db="EMBL/GenBank/DDBJ databases">
        <title>Phylogenetic diversity of female urinary microbiome.</title>
        <authorList>
            <person name="Thomas-White K."/>
            <person name="Wolfe A.J."/>
        </authorList>
    </citation>
    <scope>NUCLEOTIDE SEQUENCE [LARGE SCALE GENOMIC DNA]</scope>
    <source>
        <strain evidence="2 3">UMB0064</strain>
    </source>
</reference>
<proteinExistence type="predicted"/>